<reference evidence="2" key="1">
    <citation type="journal article" date="2019" name="Int. J. Syst. Evol. Microbiol.">
        <title>The Global Catalogue of Microorganisms (GCM) 10K type strain sequencing project: providing services to taxonomists for standard genome sequencing and annotation.</title>
        <authorList>
            <consortium name="The Broad Institute Genomics Platform"/>
            <consortium name="The Broad Institute Genome Sequencing Center for Infectious Disease"/>
            <person name="Wu L."/>
            <person name="Ma J."/>
        </authorList>
    </citation>
    <scope>NUCLEOTIDE SEQUENCE [LARGE SCALE GENOMIC DNA]</scope>
    <source>
        <strain evidence="2">JCM 9651</strain>
    </source>
</reference>
<gene>
    <name evidence="1" type="ORF">GCM10020367_20500</name>
</gene>
<dbReference type="InterPro" id="IPR025447">
    <property type="entry name" value="DUF4192"/>
</dbReference>
<dbReference type="Pfam" id="PF13830">
    <property type="entry name" value="DUF4192"/>
    <property type="match status" value="1"/>
</dbReference>
<evidence type="ECO:0008006" key="3">
    <source>
        <dbReference type="Google" id="ProtNLM"/>
    </source>
</evidence>
<evidence type="ECO:0000313" key="2">
    <source>
        <dbReference type="Proteomes" id="UP001499990"/>
    </source>
</evidence>
<sequence>MIPTREALREDTIRLIHDVIKNDDDPSGLDDATIHRITMGLTDPIARDRAMAFIYPCELNNARILWHHAIARCETTGYTGYTPALHTLAAWGHFVAGERHGAAIAVHAALAIDASYVMARLLHSFLDDGLDPDHLMFLVLEERDKHPEGQS</sequence>
<dbReference type="Proteomes" id="UP001499990">
    <property type="component" value="Unassembled WGS sequence"/>
</dbReference>
<organism evidence="1 2">
    <name type="scientific">Streptomyces sannanensis</name>
    <dbReference type="NCBI Taxonomy" id="285536"/>
    <lineage>
        <taxon>Bacteria</taxon>
        <taxon>Bacillati</taxon>
        <taxon>Actinomycetota</taxon>
        <taxon>Actinomycetes</taxon>
        <taxon>Kitasatosporales</taxon>
        <taxon>Streptomycetaceae</taxon>
        <taxon>Streptomyces</taxon>
    </lineage>
</organism>
<proteinExistence type="predicted"/>
<dbReference type="EMBL" id="BAAAYL010000001">
    <property type="protein sequence ID" value="GAA3371120.1"/>
    <property type="molecule type" value="Genomic_DNA"/>
</dbReference>
<keyword evidence="2" id="KW-1185">Reference proteome</keyword>
<accession>A0ABP6S9G6</accession>
<name>A0ABP6S9G6_9ACTN</name>
<comment type="caution">
    <text evidence="1">The sequence shown here is derived from an EMBL/GenBank/DDBJ whole genome shotgun (WGS) entry which is preliminary data.</text>
</comment>
<protein>
    <recommendedName>
        <fullName evidence="3">DUF4192 family protein</fullName>
    </recommendedName>
</protein>
<evidence type="ECO:0000313" key="1">
    <source>
        <dbReference type="EMBL" id="GAA3371120.1"/>
    </source>
</evidence>